<proteinExistence type="predicted"/>
<sequence length="59" mass="6679">MFVVQLFVRPTLRIAGLWDFLGTLLDRPVNLCWLMGVSSGLSPIHSVRGCRYEMRILGS</sequence>
<dbReference type="AlphaFoldDB" id="A0A1S7LIH3"/>
<protein>
    <submittedName>
        <fullName evidence="1">Uncharacterized protein</fullName>
    </submittedName>
</protein>
<accession>A0A1S7LIH3</accession>
<organism evidence="1">
    <name type="scientific">Magnetococcus massalia (strain MO-1)</name>
    <dbReference type="NCBI Taxonomy" id="451514"/>
    <lineage>
        <taxon>Bacteria</taxon>
        <taxon>Pseudomonadati</taxon>
        <taxon>Pseudomonadota</taxon>
        <taxon>Magnetococcia</taxon>
        <taxon>Magnetococcales</taxon>
        <taxon>Magnetococcaceae</taxon>
        <taxon>Magnetococcus</taxon>
    </lineage>
</organism>
<dbReference type="EMBL" id="LO017727">
    <property type="protein sequence ID" value="CRH05651.1"/>
    <property type="molecule type" value="Genomic_DNA"/>
</dbReference>
<gene>
    <name evidence="1" type="ORF">MAGMO_1462</name>
</gene>
<name>A0A1S7LIH3_MAGMO</name>
<evidence type="ECO:0000313" key="1">
    <source>
        <dbReference type="EMBL" id="CRH05651.1"/>
    </source>
</evidence>
<reference evidence="1" key="1">
    <citation type="submission" date="2015-04" db="EMBL/GenBank/DDBJ databases">
        <authorList>
            <person name="Syromyatnikov M.Y."/>
            <person name="Popov V.N."/>
        </authorList>
    </citation>
    <scope>NUCLEOTIDE SEQUENCE</scope>
    <source>
        <strain evidence="1">MO-1</strain>
    </source>
</reference>